<dbReference type="EMBL" id="MU394326">
    <property type="protein sequence ID" value="KAI6085355.1"/>
    <property type="molecule type" value="Genomic_DNA"/>
</dbReference>
<name>A0ACC0CYH7_9PEZI</name>
<keyword evidence="2" id="KW-1185">Reference proteome</keyword>
<dbReference type="Proteomes" id="UP001497680">
    <property type="component" value="Unassembled WGS sequence"/>
</dbReference>
<protein>
    <submittedName>
        <fullName evidence="1">Uncharacterized protein</fullName>
    </submittedName>
</protein>
<organism evidence="1 2">
    <name type="scientific">Hypoxylon rubiginosum</name>
    <dbReference type="NCBI Taxonomy" id="110542"/>
    <lineage>
        <taxon>Eukaryota</taxon>
        <taxon>Fungi</taxon>
        <taxon>Dikarya</taxon>
        <taxon>Ascomycota</taxon>
        <taxon>Pezizomycotina</taxon>
        <taxon>Sordariomycetes</taxon>
        <taxon>Xylariomycetidae</taxon>
        <taxon>Xylariales</taxon>
        <taxon>Hypoxylaceae</taxon>
        <taxon>Hypoxylon</taxon>
    </lineage>
</organism>
<gene>
    <name evidence="1" type="ORF">F4821DRAFT_151013</name>
</gene>
<sequence>MSALGQAGSSSHNHPGLSFPQVNGLRRGYPPPHAPTPPKPSPTPQHQSPYQSAQYPPQQPSQTAYPQHLFSSTTPSPVPNIASIPNLPNGSSRHAPPQTAQHVQVAAQAARQHQHQHSRGGQQRQMQPQPGPSPSMAYLQQAMNQPVQPVQQVPQPVPQPVQQIPHTQSMPQQIQPIQSQPVQQVQPPQPVQPNDSNLISPNPPHHQPHPQSHPQSHPQAHPQQAHPQQHPQQHPQHPQSHSQAHQQAHPAHPQSLPQIHQQQQPPQLQSQSTPQPQNQPPPAPRPEAHVSPPETQPHDHDDVDMDSPAESGEGDSHISPKLIEGTPFVPRTPMGTMMSAPPEGGSFPSLEAVHKHVLAYCTSVGYAVVIGRSKKTVPGLKKVLFVCDRAGKPPSRVSPEKLDSEMVAAVKNLKESGIGVTQTLEILQQQNPHVPLLPRDIYNARAAINRNPQKVEAGIAESRPAIYSKPAPSAEERIRSDLRRELARTKEELTKVKEDSKKELDELREKLREKDKIIEKFEMFIDICNQRVMVQRERLNDTGEGNGGPGGPSN</sequence>
<evidence type="ECO:0000313" key="2">
    <source>
        <dbReference type="Proteomes" id="UP001497680"/>
    </source>
</evidence>
<accession>A0ACC0CYH7</accession>
<comment type="caution">
    <text evidence="1">The sequence shown here is derived from an EMBL/GenBank/DDBJ whole genome shotgun (WGS) entry which is preliminary data.</text>
</comment>
<reference evidence="1 2" key="1">
    <citation type="journal article" date="2022" name="New Phytol.">
        <title>Ecological generalism drives hyperdiversity of secondary metabolite gene clusters in xylarialean endophytes.</title>
        <authorList>
            <person name="Franco M.E.E."/>
            <person name="Wisecaver J.H."/>
            <person name="Arnold A.E."/>
            <person name="Ju Y.M."/>
            <person name="Slot J.C."/>
            <person name="Ahrendt S."/>
            <person name="Moore L.P."/>
            <person name="Eastman K.E."/>
            <person name="Scott K."/>
            <person name="Konkel Z."/>
            <person name="Mondo S.J."/>
            <person name="Kuo A."/>
            <person name="Hayes R.D."/>
            <person name="Haridas S."/>
            <person name="Andreopoulos B."/>
            <person name="Riley R."/>
            <person name="LaButti K."/>
            <person name="Pangilinan J."/>
            <person name="Lipzen A."/>
            <person name="Amirebrahimi M."/>
            <person name="Yan J."/>
            <person name="Adam C."/>
            <person name="Keymanesh K."/>
            <person name="Ng V."/>
            <person name="Louie K."/>
            <person name="Northen T."/>
            <person name="Drula E."/>
            <person name="Henrissat B."/>
            <person name="Hsieh H.M."/>
            <person name="Youens-Clark K."/>
            <person name="Lutzoni F."/>
            <person name="Miadlikowska J."/>
            <person name="Eastwood D.C."/>
            <person name="Hamelin R.C."/>
            <person name="Grigoriev I.V."/>
            <person name="U'Ren J.M."/>
        </authorList>
    </citation>
    <scope>NUCLEOTIDE SEQUENCE [LARGE SCALE GENOMIC DNA]</scope>
    <source>
        <strain evidence="1 2">ER1909</strain>
    </source>
</reference>
<proteinExistence type="predicted"/>
<evidence type="ECO:0000313" key="1">
    <source>
        <dbReference type="EMBL" id="KAI6085355.1"/>
    </source>
</evidence>